<keyword evidence="2 5" id="KW-0812">Transmembrane</keyword>
<reference evidence="7 8" key="1">
    <citation type="journal article" date="2023" name="Sci. Data">
        <title>Genome assembly of the Korean intertidal mud-creeper Batillaria attramentaria.</title>
        <authorList>
            <person name="Patra A.K."/>
            <person name="Ho P.T."/>
            <person name="Jun S."/>
            <person name="Lee S.J."/>
            <person name="Kim Y."/>
            <person name="Won Y.J."/>
        </authorList>
    </citation>
    <scope>NUCLEOTIDE SEQUENCE [LARGE SCALE GENOMIC DNA]</scope>
    <source>
        <strain evidence="7">Wonlab-2016</strain>
    </source>
</reference>
<evidence type="ECO:0000256" key="4">
    <source>
        <dbReference type="ARBA" id="ARBA00023136"/>
    </source>
</evidence>
<evidence type="ECO:0000259" key="6">
    <source>
        <dbReference type="PROSITE" id="PS50262"/>
    </source>
</evidence>
<name>A0ABD0KTV9_9CAEN</name>
<sequence>MEREKHSISLLFYVVGIVGNVTSCIVWSGHVRQMGGARFLLALSVSDSITIVSLATYSVLELLHKYCSAYIFVYLGDSFYCLSSYITIAVVAQRYISIAFPFSVSRLCSNVRTRVTLILLVATAALQNVGYAKFTTTRYLFCVDTNRTQEEVAAMQADEVDMVYVYFALNFLPLLPLVLFNSLLLRALWKMKQVNSLSRLFFNLYWHD</sequence>
<evidence type="ECO:0000313" key="8">
    <source>
        <dbReference type="Proteomes" id="UP001519460"/>
    </source>
</evidence>
<keyword evidence="3 5" id="KW-1133">Transmembrane helix</keyword>
<feature type="domain" description="G-protein coupled receptors family 1 profile" evidence="6">
    <location>
        <begin position="19"/>
        <end position="208"/>
    </location>
</feature>
<accession>A0ABD0KTV9</accession>
<keyword evidence="8" id="KW-1185">Reference proteome</keyword>
<feature type="transmembrane region" description="Helical" evidence="5">
    <location>
        <begin position="164"/>
        <end position="189"/>
    </location>
</feature>
<dbReference type="Proteomes" id="UP001519460">
    <property type="component" value="Unassembled WGS sequence"/>
</dbReference>
<dbReference type="InterPro" id="IPR017452">
    <property type="entry name" value="GPCR_Rhodpsn_7TM"/>
</dbReference>
<keyword evidence="4 5" id="KW-0472">Membrane</keyword>
<evidence type="ECO:0000256" key="5">
    <source>
        <dbReference type="SAM" id="Phobius"/>
    </source>
</evidence>
<dbReference type="AlphaFoldDB" id="A0ABD0KTV9"/>
<dbReference type="PANTHER" id="PTHR46641:SF2">
    <property type="entry name" value="FMRFAMIDE RECEPTOR"/>
    <property type="match status" value="1"/>
</dbReference>
<evidence type="ECO:0000256" key="3">
    <source>
        <dbReference type="ARBA" id="ARBA00022989"/>
    </source>
</evidence>
<evidence type="ECO:0000256" key="2">
    <source>
        <dbReference type="ARBA" id="ARBA00022692"/>
    </source>
</evidence>
<dbReference type="Gene3D" id="1.20.1070.10">
    <property type="entry name" value="Rhodopsin 7-helix transmembrane proteins"/>
    <property type="match status" value="1"/>
</dbReference>
<proteinExistence type="predicted"/>
<protein>
    <recommendedName>
        <fullName evidence="6">G-protein coupled receptors family 1 profile domain-containing protein</fullName>
    </recommendedName>
</protein>
<evidence type="ECO:0000256" key="1">
    <source>
        <dbReference type="ARBA" id="ARBA00004370"/>
    </source>
</evidence>
<dbReference type="PROSITE" id="PS50262">
    <property type="entry name" value="G_PROTEIN_RECEP_F1_2"/>
    <property type="match status" value="1"/>
</dbReference>
<dbReference type="GO" id="GO:0016020">
    <property type="term" value="C:membrane"/>
    <property type="evidence" value="ECO:0007669"/>
    <property type="project" value="UniProtKB-SubCell"/>
</dbReference>
<comment type="caution">
    <text evidence="7">The sequence shown here is derived from an EMBL/GenBank/DDBJ whole genome shotgun (WGS) entry which is preliminary data.</text>
</comment>
<dbReference type="PANTHER" id="PTHR46641">
    <property type="entry name" value="FMRFAMIDE RECEPTOR-RELATED"/>
    <property type="match status" value="1"/>
</dbReference>
<organism evidence="7 8">
    <name type="scientific">Batillaria attramentaria</name>
    <dbReference type="NCBI Taxonomy" id="370345"/>
    <lineage>
        <taxon>Eukaryota</taxon>
        <taxon>Metazoa</taxon>
        <taxon>Spiralia</taxon>
        <taxon>Lophotrochozoa</taxon>
        <taxon>Mollusca</taxon>
        <taxon>Gastropoda</taxon>
        <taxon>Caenogastropoda</taxon>
        <taxon>Sorbeoconcha</taxon>
        <taxon>Cerithioidea</taxon>
        <taxon>Batillariidae</taxon>
        <taxon>Batillaria</taxon>
    </lineage>
</organism>
<dbReference type="SUPFAM" id="SSF81321">
    <property type="entry name" value="Family A G protein-coupled receptor-like"/>
    <property type="match status" value="1"/>
</dbReference>
<gene>
    <name evidence="7" type="ORF">BaRGS_00018247</name>
</gene>
<dbReference type="EMBL" id="JACVVK020000126">
    <property type="protein sequence ID" value="KAK7490461.1"/>
    <property type="molecule type" value="Genomic_DNA"/>
</dbReference>
<feature type="transmembrane region" description="Helical" evidence="5">
    <location>
        <begin position="71"/>
        <end position="92"/>
    </location>
</feature>
<feature type="transmembrane region" description="Helical" evidence="5">
    <location>
        <begin position="6"/>
        <end position="27"/>
    </location>
</feature>
<evidence type="ECO:0000313" key="7">
    <source>
        <dbReference type="EMBL" id="KAK7490461.1"/>
    </source>
</evidence>
<feature type="transmembrane region" description="Helical" evidence="5">
    <location>
        <begin position="39"/>
        <end position="59"/>
    </location>
</feature>
<comment type="subcellular location">
    <subcellularLocation>
        <location evidence="1">Membrane</location>
    </subcellularLocation>
</comment>
<dbReference type="InterPro" id="IPR052954">
    <property type="entry name" value="GPCR-Ligand_Int"/>
</dbReference>